<organism evidence="2 3">
    <name type="scientific">Hymenobacter aquaticus</name>
    <dbReference type="NCBI Taxonomy" id="1867101"/>
    <lineage>
        <taxon>Bacteria</taxon>
        <taxon>Pseudomonadati</taxon>
        <taxon>Bacteroidota</taxon>
        <taxon>Cytophagia</taxon>
        <taxon>Cytophagales</taxon>
        <taxon>Hymenobacteraceae</taxon>
        <taxon>Hymenobacter</taxon>
    </lineage>
</organism>
<dbReference type="Proteomes" id="UP000297549">
    <property type="component" value="Unassembled WGS sequence"/>
</dbReference>
<dbReference type="InterPro" id="IPR011486">
    <property type="entry name" value="BBP2"/>
</dbReference>
<dbReference type="SUPFAM" id="SSF56935">
    <property type="entry name" value="Porins"/>
    <property type="match status" value="1"/>
</dbReference>
<evidence type="ECO:0000256" key="1">
    <source>
        <dbReference type="SAM" id="SignalP"/>
    </source>
</evidence>
<feature type="signal peptide" evidence="1">
    <location>
        <begin position="1"/>
        <end position="17"/>
    </location>
</feature>
<evidence type="ECO:0000313" key="2">
    <source>
        <dbReference type="EMBL" id="TGE21653.1"/>
    </source>
</evidence>
<dbReference type="AlphaFoldDB" id="A0A4Z0PXM5"/>
<name>A0A4Z0PXM5_9BACT</name>
<dbReference type="Pfam" id="PF07642">
    <property type="entry name" value="BBP2"/>
    <property type="match status" value="1"/>
</dbReference>
<gene>
    <name evidence="2" type="ORF">E5K00_15370</name>
</gene>
<evidence type="ECO:0000313" key="3">
    <source>
        <dbReference type="Proteomes" id="UP000297549"/>
    </source>
</evidence>
<dbReference type="OrthoDB" id="1114561at2"/>
<dbReference type="EMBL" id="SRLC01000002">
    <property type="protein sequence ID" value="TGE21653.1"/>
    <property type="molecule type" value="Genomic_DNA"/>
</dbReference>
<feature type="chain" id="PRO_5021503471" evidence="1">
    <location>
        <begin position="18"/>
        <end position="350"/>
    </location>
</feature>
<keyword evidence="1" id="KW-0732">Signal</keyword>
<keyword evidence="3" id="KW-1185">Reference proteome</keyword>
<sequence>MLLSTAALAFLCVPLAAEPDDSVKTAPVKLSGFVDGYYRYNFNNPGEAPYNNLTSFTNSHNSFELGMVSLKAEHTVGKVGFVADLGFGRRAEEFSYNDDHTRLAIKQAFITYAPTENVKLTGGSWATHIGYEAVDAYLNRNYSMSYLFSYGPFFHTGLKAELTLGNTTLMAGVANPTDLKSASSMPKTLIGQVATTSADGKVKAYLNYQGGAQHDSLRVQQADVVLTYAVSRLLSFSGNGTMQYRQQRGETGWSDYQAWWGGALYANLDPVPWFGLTLRGEYFNDKKTLLGFSGSVMEATLSSNFRLDNLTLIPEVRLDSGSPTTGLFVDHAGVATQRTVSALLAAVYHF</sequence>
<proteinExistence type="predicted"/>
<reference evidence="2 3" key="1">
    <citation type="submission" date="2019-04" db="EMBL/GenBank/DDBJ databases">
        <authorList>
            <person name="Feng G."/>
            <person name="Zhang J."/>
            <person name="Zhu H."/>
        </authorList>
    </citation>
    <scope>NUCLEOTIDE SEQUENCE [LARGE SCALE GENOMIC DNA]</scope>
    <source>
        <strain evidence="2 3">JCM 31653</strain>
    </source>
</reference>
<comment type="caution">
    <text evidence="2">The sequence shown here is derived from an EMBL/GenBank/DDBJ whole genome shotgun (WGS) entry which is preliminary data.</text>
</comment>
<protein>
    <submittedName>
        <fullName evidence="2">Porin</fullName>
    </submittedName>
</protein>
<dbReference type="RefSeq" id="WP_135464199.1">
    <property type="nucleotide sequence ID" value="NZ_SRLC01000002.1"/>
</dbReference>
<accession>A0A4Z0PXM5</accession>